<feature type="transmembrane region" description="Helical" evidence="1">
    <location>
        <begin position="109"/>
        <end position="129"/>
    </location>
</feature>
<evidence type="ECO:0000256" key="1">
    <source>
        <dbReference type="SAM" id="Phobius"/>
    </source>
</evidence>
<dbReference type="OrthoDB" id="1350842at2"/>
<accession>A0A2S4NBZ4</accession>
<gene>
    <name evidence="2" type="ORF">Q361_101257</name>
</gene>
<comment type="caution">
    <text evidence="2">The sequence shown here is derived from an EMBL/GenBank/DDBJ whole genome shotgun (WGS) entry which is preliminary data.</text>
</comment>
<keyword evidence="1" id="KW-0812">Transmembrane</keyword>
<dbReference type="RefSeq" id="WP_146046962.1">
    <property type="nucleotide sequence ID" value="NZ_PQNY01000001.1"/>
</dbReference>
<dbReference type="EMBL" id="PQNY01000001">
    <property type="protein sequence ID" value="POS03150.1"/>
    <property type="molecule type" value="Genomic_DNA"/>
</dbReference>
<evidence type="ECO:0000313" key="3">
    <source>
        <dbReference type="Proteomes" id="UP000237056"/>
    </source>
</evidence>
<dbReference type="AlphaFoldDB" id="A0A2S4NBZ4"/>
<organism evidence="2 3">
    <name type="scientific">Flavobacterium croceum DSM 17960</name>
    <dbReference type="NCBI Taxonomy" id="1121886"/>
    <lineage>
        <taxon>Bacteria</taxon>
        <taxon>Pseudomonadati</taxon>
        <taxon>Bacteroidota</taxon>
        <taxon>Flavobacteriia</taxon>
        <taxon>Flavobacteriales</taxon>
        <taxon>Flavobacteriaceae</taxon>
        <taxon>Flavobacterium</taxon>
    </lineage>
</organism>
<reference evidence="2 3" key="1">
    <citation type="submission" date="2018-01" db="EMBL/GenBank/DDBJ databases">
        <title>Genomic Encyclopedia of Type Strains, Phase I: the one thousand microbial genomes (KMG-I) project.</title>
        <authorList>
            <person name="Goeker M."/>
        </authorList>
    </citation>
    <scope>NUCLEOTIDE SEQUENCE [LARGE SCALE GENOMIC DNA]</scope>
    <source>
        <strain evidence="2 3">DSM 17960</strain>
    </source>
</reference>
<evidence type="ECO:0000313" key="2">
    <source>
        <dbReference type="EMBL" id="POS03150.1"/>
    </source>
</evidence>
<keyword evidence="3" id="KW-1185">Reference proteome</keyword>
<proteinExistence type="predicted"/>
<dbReference type="Proteomes" id="UP000237056">
    <property type="component" value="Unassembled WGS sequence"/>
</dbReference>
<keyword evidence="1" id="KW-0472">Membrane</keyword>
<feature type="transmembrane region" description="Helical" evidence="1">
    <location>
        <begin position="87"/>
        <end position="103"/>
    </location>
</feature>
<keyword evidence="1" id="KW-1133">Transmembrane helix</keyword>
<name>A0A2S4NBZ4_9FLAO</name>
<protein>
    <submittedName>
        <fullName evidence="2">Uncharacterized protein</fullName>
    </submittedName>
</protein>
<sequence>MFKKSHTIKTSLSKEEIIKILQPKVENYYRDNSKFDFEGNVNLNGNFFIKPTFNFGPRNQFRPEIIGKIQDSLIELEFAINTFLKRLFLFIITIEFVFVLFIYDKFEVLQVLLFFPFLLIFILTLKLTFDSKVKKSIVLLESYFK</sequence>